<proteinExistence type="predicted"/>
<feature type="compositionally biased region" description="Low complexity" evidence="2">
    <location>
        <begin position="47"/>
        <end position="65"/>
    </location>
</feature>
<accession>A0A1H6LKA1</accession>
<dbReference type="PANTHER" id="PTHR48081:SF8">
    <property type="entry name" value="ALPHA_BETA HYDROLASE FOLD-3 DOMAIN-CONTAINING PROTEIN-RELATED"/>
    <property type="match status" value="1"/>
</dbReference>
<dbReference type="Gene3D" id="3.40.50.1820">
    <property type="entry name" value="alpha/beta hydrolase"/>
    <property type="match status" value="1"/>
</dbReference>
<dbReference type="InterPro" id="IPR050300">
    <property type="entry name" value="GDXG_lipolytic_enzyme"/>
</dbReference>
<dbReference type="InterPro" id="IPR029058">
    <property type="entry name" value="AB_hydrolase_fold"/>
</dbReference>
<organism evidence="4 5">
    <name type="scientific">Mycolicibacterium rutilum</name>
    <name type="common">Mycobacterium rutilum</name>
    <dbReference type="NCBI Taxonomy" id="370526"/>
    <lineage>
        <taxon>Bacteria</taxon>
        <taxon>Bacillati</taxon>
        <taxon>Actinomycetota</taxon>
        <taxon>Actinomycetes</taxon>
        <taxon>Mycobacteriales</taxon>
        <taxon>Mycobacteriaceae</taxon>
        <taxon>Mycolicibacterium</taxon>
    </lineage>
</organism>
<evidence type="ECO:0000259" key="3">
    <source>
        <dbReference type="Pfam" id="PF07859"/>
    </source>
</evidence>
<name>A0A1H6LKA1_MYCRU</name>
<dbReference type="PANTHER" id="PTHR48081">
    <property type="entry name" value="AB HYDROLASE SUPERFAMILY PROTEIN C4A8.06C"/>
    <property type="match status" value="1"/>
</dbReference>
<dbReference type="Pfam" id="PF07859">
    <property type="entry name" value="Abhydrolase_3"/>
    <property type="match status" value="1"/>
</dbReference>
<keyword evidence="5" id="KW-1185">Reference proteome</keyword>
<feature type="compositionally biased region" description="Basic and acidic residues" evidence="2">
    <location>
        <begin position="116"/>
        <end position="125"/>
    </location>
</feature>
<dbReference type="GO" id="GO:0016787">
    <property type="term" value="F:hydrolase activity"/>
    <property type="evidence" value="ECO:0007669"/>
    <property type="project" value="UniProtKB-KW"/>
</dbReference>
<dbReference type="Proteomes" id="UP000182915">
    <property type="component" value="Chromosome I"/>
</dbReference>
<protein>
    <submittedName>
        <fullName evidence="4">Acetyl esterase/lipase</fullName>
    </submittedName>
</protein>
<feature type="region of interest" description="Disordered" evidence="2">
    <location>
        <begin position="35"/>
        <end position="151"/>
    </location>
</feature>
<dbReference type="AlphaFoldDB" id="A0A1H6LKA1"/>
<feature type="domain" description="Alpha/beta hydrolase fold-3" evidence="3">
    <location>
        <begin position="334"/>
        <end position="552"/>
    </location>
</feature>
<evidence type="ECO:0000313" key="4">
    <source>
        <dbReference type="EMBL" id="SEH88996.1"/>
    </source>
</evidence>
<evidence type="ECO:0000313" key="5">
    <source>
        <dbReference type="Proteomes" id="UP000182915"/>
    </source>
</evidence>
<dbReference type="STRING" id="370526.SAMN04489835_5325"/>
<dbReference type="InterPro" id="IPR013094">
    <property type="entry name" value="AB_hydrolase_3"/>
</dbReference>
<gene>
    <name evidence="4" type="ORF">SAMN04489835_5325</name>
</gene>
<keyword evidence="1" id="KW-0378">Hydrolase</keyword>
<evidence type="ECO:0000256" key="2">
    <source>
        <dbReference type="SAM" id="MobiDB-lite"/>
    </source>
</evidence>
<dbReference type="SUPFAM" id="SSF53474">
    <property type="entry name" value="alpha/beta-Hydrolases"/>
    <property type="match status" value="1"/>
</dbReference>
<sequence length="577" mass="59896">MTVGMDRAVTYIGRIGGLAVALGVGAAAFSGGGVAWAQTEDSGPDTPASAPAEQESEQSPSAEPAEPSEPAEPESDDVRSAPVGVVVSTGGAHHRDDDPQEPEPEPEPAPESAGTVKRDKDRVVTEPEPAAPTAQVADPVEPATPPEPDLVEVTEPVAPQPVEAPPAETVVTVAPDREPDPAPVSTTATLLSAVLTTVLAPLADGPAQPAPPPPIPLTLMAFARREVDSALLSNAPVVESVSTPMAAAEVTDAEPVFTGRPSLVTQIFVAGLRLIKPVLNLFGIELNGTSARIPFFTDGVPPFFVTFGLKVSSSEYQGWKVWTLAPPEPTEKVVVAMHGGAFISTASLFHWWTYADLARDTGATVVVPLYPLANAQGTGGTAKTVVPTVADFIAAQVDTHGRDNVSVLGDSAGGSIALAAAQELVRRCDGDQACLAATLPGRLVLLSPALDSSMTNPAIADVDDPLLSAASSKRNGLWWSRGLETPGDPDGTQHPLSSPIYGSLAGLPPTTVYAGSLDLRTPDVLVLQQKASATPGADFTFELRNGQVHDWTIFPFLPDAHAERPKIYRDLGLVAEV</sequence>
<feature type="compositionally biased region" description="Acidic residues" evidence="2">
    <location>
        <begin position="98"/>
        <end position="108"/>
    </location>
</feature>
<reference evidence="5" key="1">
    <citation type="submission" date="2016-10" db="EMBL/GenBank/DDBJ databases">
        <authorList>
            <person name="Varghese N."/>
            <person name="Submissions S."/>
        </authorList>
    </citation>
    <scope>NUCLEOTIDE SEQUENCE [LARGE SCALE GENOMIC DNA]</scope>
    <source>
        <strain evidence="5">DSM 45405</strain>
    </source>
</reference>
<evidence type="ECO:0000256" key="1">
    <source>
        <dbReference type="ARBA" id="ARBA00022801"/>
    </source>
</evidence>
<dbReference type="EMBL" id="LT629971">
    <property type="protein sequence ID" value="SEH88996.1"/>
    <property type="molecule type" value="Genomic_DNA"/>
</dbReference>